<keyword evidence="3" id="KW-1185">Reference proteome</keyword>
<evidence type="ECO:0000313" key="3">
    <source>
        <dbReference type="Proteomes" id="UP000765509"/>
    </source>
</evidence>
<dbReference type="Proteomes" id="UP000765509">
    <property type="component" value="Unassembled WGS sequence"/>
</dbReference>
<protein>
    <submittedName>
        <fullName evidence="2">Uncharacterized protein</fullName>
    </submittedName>
</protein>
<name>A0A9Q3HG85_9BASI</name>
<dbReference type="EMBL" id="AVOT02016332">
    <property type="protein sequence ID" value="MBW0501459.1"/>
    <property type="molecule type" value="Genomic_DNA"/>
</dbReference>
<sequence length="166" mass="18567">MLGSIGITQTTKTQSVAKLVSYKIFKDQERKKHNELNKLSIELAAKRMENTGSEVYSGNKTVNFSSDPDLSLAFKPDKLEEYISSLASKKINKNAIKKPDERSNTIYERDEQNLKPNTSYISSNINTTLNETIETTVTKTNNDAISKDSSNRSPYLVTSDGNSTNF</sequence>
<organism evidence="2 3">
    <name type="scientific">Austropuccinia psidii MF-1</name>
    <dbReference type="NCBI Taxonomy" id="1389203"/>
    <lineage>
        <taxon>Eukaryota</taxon>
        <taxon>Fungi</taxon>
        <taxon>Dikarya</taxon>
        <taxon>Basidiomycota</taxon>
        <taxon>Pucciniomycotina</taxon>
        <taxon>Pucciniomycetes</taxon>
        <taxon>Pucciniales</taxon>
        <taxon>Sphaerophragmiaceae</taxon>
        <taxon>Austropuccinia</taxon>
    </lineage>
</organism>
<gene>
    <name evidence="2" type="ORF">O181_041174</name>
</gene>
<proteinExistence type="predicted"/>
<accession>A0A9Q3HG85</accession>
<evidence type="ECO:0000256" key="1">
    <source>
        <dbReference type="SAM" id="MobiDB-lite"/>
    </source>
</evidence>
<feature type="region of interest" description="Disordered" evidence="1">
    <location>
        <begin position="143"/>
        <end position="166"/>
    </location>
</feature>
<dbReference type="AlphaFoldDB" id="A0A9Q3HG85"/>
<reference evidence="2" key="1">
    <citation type="submission" date="2021-03" db="EMBL/GenBank/DDBJ databases">
        <title>Draft genome sequence of rust myrtle Austropuccinia psidii MF-1, a brazilian biotype.</title>
        <authorList>
            <person name="Quecine M.C."/>
            <person name="Pachon D.M.R."/>
            <person name="Bonatelli M.L."/>
            <person name="Correr F.H."/>
            <person name="Franceschini L.M."/>
            <person name="Leite T.F."/>
            <person name="Margarido G.R.A."/>
            <person name="Almeida C.A."/>
            <person name="Ferrarezi J.A."/>
            <person name="Labate C.A."/>
        </authorList>
    </citation>
    <scope>NUCLEOTIDE SEQUENCE</scope>
    <source>
        <strain evidence="2">MF-1</strain>
    </source>
</reference>
<comment type="caution">
    <text evidence="2">The sequence shown here is derived from an EMBL/GenBank/DDBJ whole genome shotgun (WGS) entry which is preliminary data.</text>
</comment>
<evidence type="ECO:0000313" key="2">
    <source>
        <dbReference type="EMBL" id="MBW0501459.1"/>
    </source>
</evidence>